<dbReference type="EMBL" id="CP099959">
    <property type="protein sequence ID" value="XCC58206.1"/>
    <property type="molecule type" value="Genomic_DNA"/>
</dbReference>
<sequence length="85" mass="9519">MKLHLRFFASIRESLGLSHEDIDLPEHIKTIDDLRTHLIARGHPWAETLAKDKVLRCALNQQMVSADATLIEDAEVAFFPPVTGG</sequence>
<dbReference type="NCBIfam" id="TIGR01682">
    <property type="entry name" value="moaD"/>
    <property type="match status" value="1"/>
</dbReference>
<dbReference type="Pfam" id="PF02597">
    <property type="entry name" value="ThiS"/>
    <property type="match status" value="1"/>
</dbReference>
<dbReference type="CDD" id="cd00754">
    <property type="entry name" value="Ubl_MoaD"/>
    <property type="match status" value="1"/>
</dbReference>
<name>A0AAU8A4S7_9BURK</name>
<dbReference type="InterPro" id="IPR003749">
    <property type="entry name" value="ThiS/MoaD-like"/>
</dbReference>
<accession>A0AAU8A4S7</accession>
<gene>
    <name evidence="1" type="primary">moaD</name>
    <name evidence="1" type="ORF">NKE59_02645</name>
</gene>
<reference evidence="1" key="1">
    <citation type="submission" date="2022-06" db="EMBL/GenBank/DDBJ databases">
        <title>New Polynucleobacter species.</title>
        <authorList>
            <person name="Hahn M.W."/>
        </authorList>
    </citation>
    <scope>NUCLEOTIDE SEQUENCE</scope>
    <source>
        <strain evidence="1">UK-FUSCHL-C3</strain>
    </source>
</reference>
<evidence type="ECO:0000313" key="1">
    <source>
        <dbReference type="EMBL" id="XCC58206.1"/>
    </source>
</evidence>
<organism evidence="1">
    <name type="scientific">Polynucleobacter sp. UK-FUSCHL-C3</name>
    <dbReference type="NCBI Taxonomy" id="2955208"/>
    <lineage>
        <taxon>Bacteria</taxon>
        <taxon>Pseudomonadati</taxon>
        <taxon>Pseudomonadota</taxon>
        <taxon>Betaproteobacteria</taxon>
        <taxon>Burkholderiales</taxon>
        <taxon>Burkholderiaceae</taxon>
        <taxon>Polynucleobacter</taxon>
    </lineage>
</organism>
<dbReference type="RefSeq" id="WP_353439380.1">
    <property type="nucleotide sequence ID" value="NZ_CP099959.1"/>
</dbReference>
<proteinExistence type="predicted"/>
<dbReference type="InterPro" id="IPR012675">
    <property type="entry name" value="Beta-grasp_dom_sf"/>
</dbReference>
<dbReference type="InterPro" id="IPR016155">
    <property type="entry name" value="Mopterin_synth/thiamin_S_b"/>
</dbReference>
<dbReference type="SUPFAM" id="SSF54285">
    <property type="entry name" value="MoaD/ThiS"/>
    <property type="match status" value="1"/>
</dbReference>
<protein>
    <submittedName>
        <fullName evidence="1">Molybdopterin converting factor subunit 1</fullName>
    </submittedName>
</protein>
<dbReference type="Gene3D" id="3.10.20.30">
    <property type="match status" value="1"/>
</dbReference>
<dbReference type="AlphaFoldDB" id="A0AAU8A4S7"/>